<name>A0A7X4WEP6_9GAMM</name>
<dbReference type="Proteomes" id="UP000465712">
    <property type="component" value="Unassembled WGS sequence"/>
</dbReference>
<dbReference type="EMBL" id="WXWW01000276">
    <property type="protein sequence ID" value="NAW67371.1"/>
    <property type="molecule type" value="Genomic_DNA"/>
</dbReference>
<evidence type="ECO:0000256" key="4">
    <source>
        <dbReference type="ARBA" id="ARBA00023316"/>
    </source>
</evidence>
<dbReference type="PANTHER" id="PTHR30124:SF0">
    <property type="entry name" value="MEMBRANE-BOUND LYTIC MUREIN TRANSGLYCOSYLASE A"/>
    <property type="match status" value="1"/>
</dbReference>
<keyword evidence="3 7" id="KW-0456">Lyase</keyword>
<dbReference type="InterPro" id="IPR036908">
    <property type="entry name" value="RlpA-like_sf"/>
</dbReference>
<dbReference type="AlphaFoldDB" id="A0A7X4WEP6"/>
<dbReference type="CDD" id="cd14485">
    <property type="entry name" value="mltA_like_LT_A"/>
    <property type="match status" value="1"/>
</dbReference>
<dbReference type="GO" id="GO:0008933">
    <property type="term" value="F:peptidoglycan lytic transglycosylase activity"/>
    <property type="evidence" value="ECO:0007669"/>
    <property type="project" value="TreeGrafter"/>
</dbReference>
<reference evidence="7 8" key="1">
    <citation type="submission" date="2017-05" db="EMBL/GenBank/DDBJ databases">
        <title>High clonality and local adaptation shapes Vibrionaceae linages within an endangered oasis.</title>
        <authorList>
            <person name="Vazquez-Rosas-Landa M."/>
        </authorList>
    </citation>
    <scope>NUCLEOTIDE SEQUENCE [LARGE SCALE GENOMIC DNA]</scope>
    <source>
        <strain evidence="7 8">P46_P4S1P180</strain>
    </source>
</reference>
<evidence type="ECO:0000256" key="3">
    <source>
        <dbReference type="ARBA" id="ARBA00023239"/>
    </source>
</evidence>
<evidence type="ECO:0000313" key="8">
    <source>
        <dbReference type="Proteomes" id="UP000465712"/>
    </source>
</evidence>
<evidence type="ECO:0000256" key="1">
    <source>
        <dbReference type="ARBA" id="ARBA00001420"/>
    </source>
</evidence>
<dbReference type="SMART" id="SM00925">
    <property type="entry name" value="MltA"/>
    <property type="match status" value="1"/>
</dbReference>
<dbReference type="CDD" id="cd14668">
    <property type="entry name" value="mlta_B"/>
    <property type="match status" value="1"/>
</dbReference>
<organism evidence="7 8">
    <name type="scientific">Photobacterium halotolerans</name>
    <dbReference type="NCBI Taxonomy" id="265726"/>
    <lineage>
        <taxon>Bacteria</taxon>
        <taxon>Pseudomonadati</taxon>
        <taxon>Pseudomonadota</taxon>
        <taxon>Gammaproteobacteria</taxon>
        <taxon>Vibrionales</taxon>
        <taxon>Vibrionaceae</taxon>
        <taxon>Photobacterium</taxon>
    </lineage>
</organism>
<proteinExistence type="predicted"/>
<dbReference type="PROSITE" id="PS51257">
    <property type="entry name" value="PROKAR_LIPOPROTEIN"/>
    <property type="match status" value="1"/>
</dbReference>
<dbReference type="Gene3D" id="2.40.40.10">
    <property type="entry name" value="RlpA-like domain"/>
    <property type="match status" value="1"/>
</dbReference>
<dbReference type="GO" id="GO:0009254">
    <property type="term" value="P:peptidoglycan turnover"/>
    <property type="evidence" value="ECO:0007669"/>
    <property type="project" value="InterPro"/>
</dbReference>
<accession>A0A7X4WEP6</accession>
<dbReference type="Pfam" id="PF06725">
    <property type="entry name" value="3D"/>
    <property type="match status" value="1"/>
</dbReference>
<evidence type="ECO:0000313" key="7">
    <source>
        <dbReference type="EMBL" id="NAW67371.1"/>
    </source>
</evidence>
<dbReference type="SUPFAM" id="SSF50685">
    <property type="entry name" value="Barwin-like endoglucanases"/>
    <property type="match status" value="1"/>
</dbReference>
<dbReference type="InterPro" id="IPR026044">
    <property type="entry name" value="MltA"/>
</dbReference>
<comment type="caution">
    <text evidence="7">The sequence shown here is derived from an EMBL/GenBank/DDBJ whole genome shotgun (WGS) entry which is preliminary data.</text>
</comment>
<dbReference type="PANTHER" id="PTHR30124">
    <property type="entry name" value="MEMBRANE-BOUND LYTIC MUREIN TRANSGLYCOSYLASE A"/>
    <property type="match status" value="1"/>
</dbReference>
<evidence type="ECO:0000256" key="2">
    <source>
        <dbReference type="ARBA" id="ARBA00012587"/>
    </source>
</evidence>
<gene>
    <name evidence="7" type="primary">mltA</name>
    <name evidence="7" type="ORF">CAG72_19435</name>
</gene>
<dbReference type="RefSeq" id="WP_161446683.1">
    <property type="nucleotide sequence ID" value="NZ_WXWV01000045.1"/>
</dbReference>
<dbReference type="GO" id="GO:0009253">
    <property type="term" value="P:peptidoglycan catabolic process"/>
    <property type="evidence" value="ECO:0007669"/>
    <property type="project" value="TreeGrafter"/>
</dbReference>
<dbReference type="Gene3D" id="2.40.240.50">
    <property type="entry name" value="Barwin-like endoglucanases"/>
    <property type="match status" value="1"/>
</dbReference>
<dbReference type="GO" id="GO:0071555">
    <property type="term" value="P:cell wall organization"/>
    <property type="evidence" value="ECO:0007669"/>
    <property type="project" value="UniProtKB-KW"/>
</dbReference>
<feature type="domain" description="Lytic transglycosylase MltA" evidence="6">
    <location>
        <begin position="119"/>
        <end position="252"/>
    </location>
</feature>
<dbReference type="NCBIfam" id="NF008366">
    <property type="entry name" value="PRK11162.1"/>
    <property type="match status" value="1"/>
</dbReference>
<dbReference type="InterPro" id="IPR010611">
    <property type="entry name" value="3D_dom"/>
</dbReference>
<dbReference type="GO" id="GO:0004553">
    <property type="term" value="F:hydrolase activity, hydrolyzing O-glycosyl compounds"/>
    <property type="evidence" value="ECO:0007669"/>
    <property type="project" value="InterPro"/>
</dbReference>
<protein>
    <recommendedName>
        <fullName evidence="2">peptidoglycan lytic exotransglycosylase</fullName>
        <ecNumber evidence="2">4.2.2.n1</ecNumber>
    </recommendedName>
    <alternativeName>
        <fullName evidence="5">Murein hydrolase A</fullName>
    </alternativeName>
</protein>
<dbReference type="GO" id="GO:0019867">
    <property type="term" value="C:outer membrane"/>
    <property type="evidence" value="ECO:0007669"/>
    <property type="project" value="InterPro"/>
</dbReference>
<dbReference type="Pfam" id="PF03562">
    <property type="entry name" value="MltA"/>
    <property type="match status" value="1"/>
</dbReference>
<sequence length="398" mass="44055">MLRKLTFVSCVLGLAACARPVDRGQQYLDGEFDHLLNPVTNVVSDKPRDYSRFEAQAEQVLTRSPSMMLRYQNLYQQIKDWAANSGDPTSFSQFGLTTEQMGGGDGYGNVMFTGYFSPVIELRHEQDDRFKYPVYALPDCNEQCPTRAEIYNGALAGQGLELGFSASKLDVFMMEVQGSGFVHFEDNDELQYFAYGGKNGHPYVSIGKVLIERGEVPREKMSLRAIAEWVSQHDDATVRELLEQNPSYVFFSPRDELDVLGTAGIPLLPMASVAADREFLPMGSVLLAEVPQLDTDGNWNGKHVLTLLMALDTGGAVKRNHLDLYHGMGAQAGIDAGHYKHFGRVWKLGLTPETDAELTAQRIEASQKTVVSPVDTTLTFNEEAVVAQPVQQAQGLDN</sequence>
<evidence type="ECO:0000259" key="6">
    <source>
        <dbReference type="SMART" id="SM00925"/>
    </source>
</evidence>
<dbReference type="EC" id="4.2.2.n1" evidence="2"/>
<dbReference type="InterPro" id="IPR005300">
    <property type="entry name" value="MltA_B"/>
</dbReference>
<evidence type="ECO:0000256" key="5">
    <source>
        <dbReference type="ARBA" id="ARBA00030918"/>
    </source>
</evidence>
<keyword evidence="4" id="KW-0961">Cell wall biogenesis/degradation</keyword>
<comment type="catalytic activity">
    <reaction evidence="1">
        <text>Exolytic cleavage of the (1-&gt;4)-beta-glycosidic linkage between N-acetylmuramic acid (MurNAc) and N-acetylglucosamine (GlcNAc) residues in peptidoglycan, from either the reducing or the non-reducing ends of the peptidoglycan chains, with concomitant formation of a 1,6-anhydrobond in the MurNAc residue.</text>
        <dbReference type="EC" id="4.2.2.n1"/>
    </reaction>
</comment>